<reference evidence="1 2" key="1">
    <citation type="submission" date="2024-04" db="EMBL/GenBank/DDBJ databases">
        <title>Tritrichomonas musculus Genome.</title>
        <authorList>
            <person name="Alves-Ferreira E."/>
            <person name="Grigg M."/>
            <person name="Lorenzi H."/>
            <person name="Galac M."/>
        </authorList>
    </citation>
    <scope>NUCLEOTIDE SEQUENCE [LARGE SCALE GENOMIC DNA]</scope>
    <source>
        <strain evidence="1 2">EAF2021</strain>
    </source>
</reference>
<evidence type="ECO:0000313" key="2">
    <source>
        <dbReference type="Proteomes" id="UP001470230"/>
    </source>
</evidence>
<proteinExistence type="predicted"/>
<organism evidence="1 2">
    <name type="scientific">Tritrichomonas musculus</name>
    <dbReference type="NCBI Taxonomy" id="1915356"/>
    <lineage>
        <taxon>Eukaryota</taxon>
        <taxon>Metamonada</taxon>
        <taxon>Parabasalia</taxon>
        <taxon>Tritrichomonadida</taxon>
        <taxon>Tritrichomonadidae</taxon>
        <taxon>Tritrichomonas</taxon>
    </lineage>
</organism>
<evidence type="ECO:0000313" key="1">
    <source>
        <dbReference type="EMBL" id="KAK8878106.1"/>
    </source>
</evidence>
<accession>A0ABR2JK51</accession>
<dbReference type="EMBL" id="JAPFFF010000011">
    <property type="protein sequence ID" value="KAK8878106.1"/>
    <property type="molecule type" value="Genomic_DNA"/>
</dbReference>
<dbReference type="Proteomes" id="UP001470230">
    <property type="component" value="Unassembled WGS sequence"/>
</dbReference>
<name>A0ABR2JK51_9EUKA</name>
<keyword evidence="2" id="KW-1185">Reference proteome</keyword>
<protein>
    <submittedName>
        <fullName evidence="1">Uncharacterized protein</fullName>
    </submittedName>
</protein>
<sequence>MDLPNDPEKGNLFPSTHKFFTFRYGDLWCATTPTIQNKPALFPINIKDKNYLLKCDPDISNFEFNSTKSTAFIQYKTDIYIYVGLKYCSFKKDNVKCAHFSSRFENHLFILDINFVLRIFDIKKGDYITNCSNQLFEIKDVENFAVFPKLNQNHYIAIITKDETSHKLLYIDAILLEGQAAFLLSNNVNIPPTMKIKDGLVQESTAIYSPIDIFFPGYNSDFDIIVDNTNVFVGSHQQMDFQQDKIYVAVDEEKKLKEIGEVYNFQGFIENNGIFAMGGQKVYLLSKNNLIQFHEKEAICVSISPHIISLKFETIYIKRETKISVYENNEVSTPCEDYKKLRQYENDSFFTLVNIMKVRGEKLQRRQEQFEEKLNQLVLEISNTKFTELKDKYEKLYTKLTQNILPYNMAQIDALYRESQNLENELKIVKQSNS</sequence>
<comment type="caution">
    <text evidence="1">The sequence shown here is derived from an EMBL/GenBank/DDBJ whole genome shotgun (WGS) entry which is preliminary data.</text>
</comment>
<gene>
    <name evidence="1" type="ORF">M9Y10_004870</name>
</gene>